<evidence type="ECO:0000313" key="3">
    <source>
        <dbReference type="EMBL" id="RZS41111.1"/>
    </source>
</evidence>
<feature type="region of interest" description="Disordered" evidence="1">
    <location>
        <begin position="123"/>
        <end position="149"/>
    </location>
</feature>
<feature type="region of interest" description="Disordered" evidence="1">
    <location>
        <begin position="21"/>
        <end position="58"/>
    </location>
</feature>
<keyword evidence="2" id="KW-0732">Signal</keyword>
<feature type="chain" id="PRO_5020934454" description="MmpS family membrane protein" evidence="2">
    <location>
        <begin position="27"/>
        <end position="149"/>
    </location>
</feature>
<gene>
    <name evidence="3" type="ORF">EV193_103429</name>
</gene>
<evidence type="ECO:0000313" key="4">
    <source>
        <dbReference type="Proteomes" id="UP000294257"/>
    </source>
</evidence>
<evidence type="ECO:0000256" key="1">
    <source>
        <dbReference type="SAM" id="MobiDB-lite"/>
    </source>
</evidence>
<evidence type="ECO:0008006" key="5">
    <source>
        <dbReference type="Google" id="ProtNLM"/>
    </source>
</evidence>
<dbReference type="EMBL" id="SGWQ01000003">
    <property type="protein sequence ID" value="RZS41111.1"/>
    <property type="molecule type" value="Genomic_DNA"/>
</dbReference>
<sequence length="149" mass="14583">MTARTTATIAAAAALLALLSGCGGDAEPGPPVPPPPGAPAGSSTVDTPPPPPAEPPHTVVIEATGNAAVESITSDVNGQVTEEKAVVLPWRKVLTLPSGKGKQTWRIVAKTAKGNLTMVATVDGRPLTRSSGGGTGTGTISSSGSVGGE</sequence>
<dbReference type="Gene3D" id="2.60.40.2880">
    <property type="entry name" value="MmpS1-5, C-terminal soluble domain"/>
    <property type="match status" value="1"/>
</dbReference>
<dbReference type="PROSITE" id="PS51257">
    <property type="entry name" value="PROKAR_LIPOPROTEIN"/>
    <property type="match status" value="1"/>
</dbReference>
<reference evidence="3 4" key="1">
    <citation type="submission" date="2019-02" db="EMBL/GenBank/DDBJ databases">
        <title>Genomic Encyclopedia of Type Strains, Phase IV (KMG-IV): sequencing the most valuable type-strain genomes for metagenomic binning, comparative biology and taxonomic classification.</title>
        <authorList>
            <person name="Goeker M."/>
        </authorList>
    </citation>
    <scope>NUCLEOTIDE SEQUENCE [LARGE SCALE GENOMIC DNA]</scope>
    <source>
        <strain evidence="3 4">DSM 101727</strain>
    </source>
</reference>
<protein>
    <recommendedName>
        <fullName evidence="5">MmpS family membrane protein</fullName>
    </recommendedName>
</protein>
<keyword evidence="4" id="KW-1185">Reference proteome</keyword>
<organism evidence="3 4">
    <name type="scientific">Herbihabitans rhizosphaerae</name>
    <dbReference type="NCBI Taxonomy" id="1872711"/>
    <lineage>
        <taxon>Bacteria</taxon>
        <taxon>Bacillati</taxon>
        <taxon>Actinomycetota</taxon>
        <taxon>Actinomycetes</taxon>
        <taxon>Pseudonocardiales</taxon>
        <taxon>Pseudonocardiaceae</taxon>
        <taxon>Herbihabitans</taxon>
    </lineage>
</organism>
<comment type="caution">
    <text evidence="3">The sequence shown here is derived from an EMBL/GenBank/DDBJ whole genome shotgun (WGS) entry which is preliminary data.</text>
</comment>
<dbReference type="RefSeq" id="WP_130344065.1">
    <property type="nucleotide sequence ID" value="NZ_SGWQ01000003.1"/>
</dbReference>
<evidence type="ECO:0000256" key="2">
    <source>
        <dbReference type="SAM" id="SignalP"/>
    </source>
</evidence>
<dbReference type="AlphaFoldDB" id="A0A4Q7KYH9"/>
<proteinExistence type="predicted"/>
<feature type="compositionally biased region" description="Pro residues" evidence="1">
    <location>
        <begin position="28"/>
        <end position="38"/>
    </location>
</feature>
<name>A0A4Q7KYH9_9PSEU</name>
<dbReference type="Proteomes" id="UP000294257">
    <property type="component" value="Unassembled WGS sequence"/>
</dbReference>
<feature type="signal peptide" evidence="2">
    <location>
        <begin position="1"/>
        <end position="26"/>
    </location>
</feature>
<dbReference type="InterPro" id="IPR038468">
    <property type="entry name" value="MmpS_C"/>
</dbReference>
<feature type="compositionally biased region" description="Low complexity" evidence="1">
    <location>
        <begin position="138"/>
        <end position="149"/>
    </location>
</feature>
<accession>A0A4Q7KYH9</accession>
<dbReference type="OrthoDB" id="3697696at2"/>